<comment type="function">
    <text evidence="1 13">Transfers the gamma-phosphate of ATP to the 4'-position of a tetraacyldisaccharide 1-phosphate intermediate (termed DS-1-P) to form tetraacyldisaccharide 1,4'-bis-phosphate (lipid IVA).</text>
</comment>
<evidence type="ECO:0000313" key="14">
    <source>
        <dbReference type="EMBL" id="CAA6828719.1"/>
    </source>
</evidence>
<dbReference type="PANTHER" id="PTHR42724">
    <property type="entry name" value="TETRAACYLDISACCHARIDE 4'-KINASE"/>
    <property type="match status" value="1"/>
</dbReference>
<keyword evidence="11 13" id="KW-0443">Lipid metabolism</keyword>
<evidence type="ECO:0000256" key="6">
    <source>
        <dbReference type="ARBA" id="ARBA00022556"/>
    </source>
</evidence>
<keyword evidence="7 13" id="KW-0808">Transferase</keyword>
<comment type="similarity">
    <text evidence="13">Belongs to the LpxK family.</text>
</comment>
<dbReference type="GO" id="GO:0005524">
    <property type="term" value="F:ATP binding"/>
    <property type="evidence" value="ECO:0007669"/>
    <property type="project" value="UniProtKB-UniRule"/>
</dbReference>
<evidence type="ECO:0000256" key="9">
    <source>
        <dbReference type="ARBA" id="ARBA00022777"/>
    </source>
</evidence>
<dbReference type="UniPathway" id="UPA00359">
    <property type="reaction ID" value="UER00482"/>
</dbReference>
<dbReference type="NCBIfam" id="TIGR00682">
    <property type="entry name" value="lpxK"/>
    <property type="match status" value="1"/>
</dbReference>
<dbReference type="InterPro" id="IPR003758">
    <property type="entry name" value="LpxK"/>
</dbReference>
<dbReference type="GO" id="GO:0009245">
    <property type="term" value="P:lipid A biosynthetic process"/>
    <property type="evidence" value="ECO:0007669"/>
    <property type="project" value="UniProtKB-UniRule"/>
</dbReference>
<keyword evidence="8 13" id="KW-0547">Nucleotide-binding</keyword>
<dbReference type="HAMAP" id="MF_00409">
    <property type="entry name" value="LpxK"/>
    <property type="match status" value="1"/>
</dbReference>
<dbReference type="GO" id="GO:0005886">
    <property type="term" value="C:plasma membrane"/>
    <property type="evidence" value="ECO:0007669"/>
    <property type="project" value="TreeGrafter"/>
</dbReference>
<evidence type="ECO:0000256" key="10">
    <source>
        <dbReference type="ARBA" id="ARBA00022840"/>
    </source>
</evidence>
<comment type="pathway">
    <text evidence="2 13">Glycolipid biosynthesis; lipid IV(A) biosynthesis; lipid IV(A) from (3R)-3-hydroxytetradecanoyl-[acyl-carrier-protein] and UDP-N-acetyl-alpha-D-glucosamine: step 6/6.</text>
</comment>
<evidence type="ECO:0000256" key="11">
    <source>
        <dbReference type="ARBA" id="ARBA00023098"/>
    </source>
</evidence>
<evidence type="ECO:0000256" key="4">
    <source>
        <dbReference type="ARBA" id="ARBA00016436"/>
    </source>
</evidence>
<evidence type="ECO:0000256" key="7">
    <source>
        <dbReference type="ARBA" id="ARBA00022679"/>
    </source>
</evidence>
<reference evidence="14" key="1">
    <citation type="submission" date="2020-01" db="EMBL/GenBank/DDBJ databases">
        <authorList>
            <person name="Meier V. D."/>
            <person name="Meier V D."/>
        </authorList>
    </citation>
    <scope>NUCLEOTIDE SEQUENCE</scope>
    <source>
        <strain evidence="14">HLG_WM_MAG_10</strain>
    </source>
</reference>
<keyword evidence="9 13" id="KW-0418">Kinase</keyword>
<organism evidence="14">
    <name type="scientific">uncultured Aureispira sp</name>
    <dbReference type="NCBI Taxonomy" id="1331704"/>
    <lineage>
        <taxon>Bacteria</taxon>
        <taxon>Pseudomonadati</taxon>
        <taxon>Bacteroidota</taxon>
        <taxon>Saprospiria</taxon>
        <taxon>Saprospirales</taxon>
        <taxon>Saprospiraceae</taxon>
        <taxon>Aureispira</taxon>
        <taxon>environmental samples</taxon>
    </lineage>
</organism>
<gene>
    <name evidence="13" type="primary">lpxK</name>
    <name evidence="14" type="ORF">HELGO_WM22769</name>
</gene>
<evidence type="ECO:0000256" key="8">
    <source>
        <dbReference type="ARBA" id="ARBA00022741"/>
    </source>
</evidence>
<accession>A0A6S6UA75</accession>
<protein>
    <recommendedName>
        <fullName evidence="4 13">Tetraacyldisaccharide 4'-kinase</fullName>
        <ecNumber evidence="3 13">2.7.1.130</ecNumber>
    </recommendedName>
    <alternativeName>
        <fullName evidence="12 13">Lipid A 4'-kinase</fullName>
    </alternativeName>
</protein>
<evidence type="ECO:0000256" key="13">
    <source>
        <dbReference type="HAMAP-Rule" id="MF_00409"/>
    </source>
</evidence>
<evidence type="ECO:0000256" key="1">
    <source>
        <dbReference type="ARBA" id="ARBA00002274"/>
    </source>
</evidence>
<dbReference type="SUPFAM" id="SSF52540">
    <property type="entry name" value="P-loop containing nucleoside triphosphate hydrolases"/>
    <property type="match status" value="1"/>
</dbReference>
<keyword evidence="6 13" id="KW-0441">Lipid A biosynthesis</keyword>
<dbReference type="GO" id="GO:0009029">
    <property type="term" value="F:lipid-A 4'-kinase activity"/>
    <property type="evidence" value="ECO:0007669"/>
    <property type="project" value="UniProtKB-UniRule"/>
</dbReference>
<dbReference type="Pfam" id="PF02606">
    <property type="entry name" value="LpxK"/>
    <property type="match status" value="1"/>
</dbReference>
<dbReference type="InterPro" id="IPR027417">
    <property type="entry name" value="P-loop_NTPase"/>
</dbReference>
<evidence type="ECO:0000256" key="5">
    <source>
        <dbReference type="ARBA" id="ARBA00022516"/>
    </source>
</evidence>
<proteinExistence type="inferred from homology"/>
<evidence type="ECO:0000256" key="12">
    <source>
        <dbReference type="ARBA" id="ARBA00029757"/>
    </source>
</evidence>
<evidence type="ECO:0000256" key="3">
    <source>
        <dbReference type="ARBA" id="ARBA00012071"/>
    </source>
</evidence>
<dbReference type="PANTHER" id="PTHR42724:SF1">
    <property type="entry name" value="TETRAACYLDISACCHARIDE 4'-KINASE, MITOCHONDRIAL-RELATED"/>
    <property type="match status" value="1"/>
</dbReference>
<keyword evidence="5 13" id="KW-0444">Lipid biosynthesis</keyword>
<dbReference type="AlphaFoldDB" id="A0A6S6UA75"/>
<keyword evidence="10 13" id="KW-0067">ATP-binding</keyword>
<sequence>MKLLRLILCPILYPISLLYGSAARLHRRLYSRGILVSKSFDLPIINVGNLSVGGTGKSPHVAYFNELLRPNFETAIVSRGYHRKTKGVQLVLENSSVRDVGDEPLQLKQQFPNTTVVVAEHRAAGIEAIVAQNKNINCIVLDDAFQHWAIQAKVGILLTTFDQPFFEDWVLPMGRLREFRKGYQRADIIIVTKCPPSINEAAKRRFIQEIKPLPQQAVFFSYFQYQSLYQLLDPAKEQEMREVQGQKITLVTAIANTNYLEAYLESYTSSIVPLRFLDHHYYTKKDLEKIKNAAKGGLIITTEKDAPKLRLHQSYIREAGLQIYVLPIKVRIAFEEAKGLEAMLLGKI</sequence>
<comment type="catalytic activity">
    <reaction evidence="13">
        <text>a lipid A disaccharide + ATP = a lipid IVA + ADP + H(+)</text>
        <dbReference type="Rhea" id="RHEA:67840"/>
        <dbReference type="ChEBI" id="CHEBI:15378"/>
        <dbReference type="ChEBI" id="CHEBI:30616"/>
        <dbReference type="ChEBI" id="CHEBI:176343"/>
        <dbReference type="ChEBI" id="CHEBI:176425"/>
        <dbReference type="ChEBI" id="CHEBI:456216"/>
        <dbReference type="EC" id="2.7.1.130"/>
    </reaction>
</comment>
<dbReference type="GO" id="GO:0009244">
    <property type="term" value="P:lipopolysaccharide core region biosynthetic process"/>
    <property type="evidence" value="ECO:0007669"/>
    <property type="project" value="TreeGrafter"/>
</dbReference>
<dbReference type="EC" id="2.7.1.130" evidence="3 13"/>
<dbReference type="EMBL" id="CACVAQ010000436">
    <property type="protein sequence ID" value="CAA6828719.1"/>
    <property type="molecule type" value="Genomic_DNA"/>
</dbReference>
<name>A0A6S6UA75_9BACT</name>
<evidence type="ECO:0000256" key="2">
    <source>
        <dbReference type="ARBA" id="ARBA00004870"/>
    </source>
</evidence>
<comment type="caution">
    <text evidence="13">Lacks conserved residue(s) required for the propagation of feature annotation.</text>
</comment>